<evidence type="ECO:0000313" key="6">
    <source>
        <dbReference type="EMBL" id="RXK56395.1"/>
    </source>
</evidence>
<comment type="caution">
    <text evidence="6">The sequence shown here is derived from an EMBL/GenBank/DDBJ whole genome shotgun (WGS) entry which is preliminary data.</text>
</comment>
<evidence type="ECO:0000259" key="5">
    <source>
        <dbReference type="Pfam" id="PF00884"/>
    </source>
</evidence>
<dbReference type="GO" id="GO:0004065">
    <property type="term" value="F:arylsulfatase activity"/>
    <property type="evidence" value="ECO:0007669"/>
    <property type="project" value="TreeGrafter"/>
</dbReference>
<dbReference type="PANTHER" id="PTHR42693">
    <property type="entry name" value="ARYLSULFATASE FAMILY MEMBER"/>
    <property type="match status" value="1"/>
</dbReference>
<dbReference type="EMBL" id="SDHX01000001">
    <property type="protein sequence ID" value="RXK56395.1"/>
    <property type="molecule type" value="Genomic_DNA"/>
</dbReference>
<dbReference type="CDD" id="cd16026">
    <property type="entry name" value="GALNS_like"/>
    <property type="match status" value="1"/>
</dbReference>
<feature type="domain" description="Sulfatase N-terminal" evidence="5">
    <location>
        <begin position="32"/>
        <end position="373"/>
    </location>
</feature>
<dbReference type="Proteomes" id="UP000290218">
    <property type="component" value="Unassembled WGS sequence"/>
</dbReference>
<name>A0A4Q1CBB7_9BACT</name>
<comment type="similarity">
    <text evidence="1">Belongs to the sulfatase family.</text>
</comment>
<dbReference type="RefSeq" id="WP_129047764.1">
    <property type="nucleotide sequence ID" value="NZ_SDHX01000001.1"/>
</dbReference>
<accession>A0A4Q1CBB7</accession>
<evidence type="ECO:0000256" key="4">
    <source>
        <dbReference type="ARBA" id="ARBA00022837"/>
    </source>
</evidence>
<gene>
    <name evidence="6" type="ORF">ESB00_11150</name>
</gene>
<dbReference type="GO" id="GO:0046872">
    <property type="term" value="F:metal ion binding"/>
    <property type="evidence" value="ECO:0007669"/>
    <property type="project" value="UniProtKB-KW"/>
</dbReference>
<keyword evidence="4" id="KW-0106">Calcium</keyword>
<sequence length="475" mass="51850">MNPRLVFMPVLTLLGLLIFAAVSAIGATERPPNIVIIFTDDQGYADLGCYGSESIRTPRLDRMAAEGVRFTNFHVAASVCSASRASLLTGRYSSRHGVRGVFVPGNNGLSPGELTLAEFLRPRGYATACIGKWHLGDAPQFLPTAQGFDTYLGIPYSNDMYVGPSQAWADNATFRDGWTRERALEAQSFVKNNVANRAAIEAKGLRDLVPLMEGQQIVEFPADQASLTRRYFDRALDFIDRASADKKPFFVYLTPAMPHVPLFASSEFLGQSPRGLYGDTVEEIDYHVGRLLDHLAARGLDENTLVLFASDNGPWLGKGDATGSAGTFRDGKFSTYEGGLRVPAIIRWPTRIPAGQTSDALVSTIDLFPTLARFTRTPLPDRALDGHDLSAHLLTPSAPFASQPYFCMNDGQPVGVISGPWKLLPHGGKRNLSPETPPELYNLTDDPGEKTNLASAHPEKIRELKALLHIFSNSL</sequence>
<dbReference type="InterPro" id="IPR000917">
    <property type="entry name" value="Sulfatase_N"/>
</dbReference>
<dbReference type="InterPro" id="IPR017850">
    <property type="entry name" value="Alkaline_phosphatase_core_sf"/>
</dbReference>
<organism evidence="6 7">
    <name type="scientific">Oleiharenicola lentus</name>
    <dbReference type="NCBI Taxonomy" id="2508720"/>
    <lineage>
        <taxon>Bacteria</taxon>
        <taxon>Pseudomonadati</taxon>
        <taxon>Verrucomicrobiota</taxon>
        <taxon>Opitutia</taxon>
        <taxon>Opitutales</taxon>
        <taxon>Opitutaceae</taxon>
        <taxon>Oleiharenicola</taxon>
    </lineage>
</organism>
<evidence type="ECO:0000313" key="7">
    <source>
        <dbReference type="Proteomes" id="UP000290218"/>
    </source>
</evidence>
<dbReference type="InterPro" id="IPR024607">
    <property type="entry name" value="Sulfatase_CS"/>
</dbReference>
<reference evidence="6 7" key="1">
    <citation type="submission" date="2019-01" db="EMBL/GenBank/DDBJ databases">
        <title>Lacunisphaera sp. strain TWA-58.</title>
        <authorList>
            <person name="Chen W.-M."/>
        </authorList>
    </citation>
    <scope>NUCLEOTIDE SEQUENCE [LARGE SCALE GENOMIC DNA]</scope>
    <source>
        <strain evidence="6 7">TWA-58</strain>
    </source>
</reference>
<dbReference type="OrthoDB" id="9762324at2"/>
<keyword evidence="3" id="KW-0378">Hydrolase</keyword>
<dbReference type="PROSITE" id="PS00149">
    <property type="entry name" value="SULFATASE_2"/>
    <property type="match status" value="1"/>
</dbReference>
<dbReference type="Gene3D" id="3.30.1120.10">
    <property type="match status" value="1"/>
</dbReference>
<dbReference type="SUPFAM" id="SSF53649">
    <property type="entry name" value="Alkaline phosphatase-like"/>
    <property type="match status" value="1"/>
</dbReference>
<protein>
    <submittedName>
        <fullName evidence="6">Cerebroside-sulfatase</fullName>
    </submittedName>
</protein>
<dbReference type="PANTHER" id="PTHR42693:SF53">
    <property type="entry name" value="ENDO-4-O-SULFATASE"/>
    <property type="match status" value="1"/>
</dbReference>
<evidence type="ECO:0000256" key="3">
    <source>
        <dbReference type="ARBA" id="ARBA00022801"/>
    </source>
</evidence>
<proteinExistence type="inferred from homology"/>
<dbReference type="Gene3D" id="3.40.720.10">
    <property type="entry name" value="Alkaline Phosphatase, subunit A"/>
    <property type="match status" value="1"/>
</dbReference>
<dbReference type="AlphaFoldDB" id="A0A4Q1CBB7"/>
<dbReference type="InterPro" id="IPR050738">
    <property type="entry name" value="Sulfatase"/>
</dbReference>
<evidence type="ECO:0000256" key="1">
    <source>
        <dbReference type="ARBA" id="ARBA00008779"/>
    </source>
</evidence>
<evidence type="ECO:0000256" key="2">
    <source>
        <dbReference type="ARBA" id="ARBA00022723"/>
    </source>
</evidence>
<keyword evidence="2" id="KW-0479">Metal-binding</keyword>
<keyword evidence="7" id="KW-1185">Reference proteome</keyword>
<dbReference type="Pfam" id="PF00884">
    <property type="entry name" value="Sulfatase"/>
    <property type="match status" value="1"/>
</dbReference>